<dbReference type="STRING" id="403673.A0A177WFM9"/>
<keyword evidence="1 2" id="KW-0728">SH3 domain</keyword>
<dbReference type="InterPro" id="IPR001060">
    <property type="entry name" value="FCH_dom"/>
</dbReference>
<reference evidence="8 9" key="1">
    <citation type="submission" date="2006-10" db="EMBL/GenBank/DDBJ databases">
        <title>The Genome Sequence of Batrachochytrium dendrobatidis JEL423.</title>
        <authorList>
            <consortium name="The Broad Institute Genome Sequencing Platform"/>
            <person name="Birren B."/>
            <person name="Lander E."/>
            <person name="Galagan J."/>
            <person name="Cuomo C."/>
            <person name="Devon K."/>
            <person name="Jaffe D."/>
            <person name="Butler J."/>
            <person name="Alvarez P."/>
            <person name="Gnerre S."/>
            <person name="Grabherr M."/>
            <person name="Kleber M."/>
            <person name="Mauceli E."/>
            <person name="Brockman W."/>
            <person name="Young S."/>
            <person name="LaButti K."/>
            <person name="Sykes S."/>
            <person name="DeCaprio D."/>
            <person name="Crawford M."/>
            <person name="Koehrsen M."/>
            <person name="Engels R."/>
            <person name="Montgomery P."/>
            <person name="Pearson M."/>
            <person name="Howarth C."/>
            <person name="Larson L."/>
            <person name="White J."/>
            <person name="O'Leary S."/>
            <person name="Kodira C."/>
            <person name="Zeng Q."/>
            <person name="Yandava C."/>
            <person name="Alvarado L."/>
            <person name="Longcore J."/>
            <person name="James T."/>
        </authorList>
    </citation>
    <scope>NUCLEOTIDE SEQUENCE [LARGE SCALE GENOMIC DNA]</scope>
    <source>
        <strain evidence="8 9">JEL423</strain>
    </source>
</reference>
<evidence type="ECO:0000256" key="2">
    <source>
        <dbReference type="PROSITE-ProRule" id="PRU00192"/>
    </source>
</evidence>
<organism evidence="8 9">
    <name type="scientific">Batrachochytrium dendrobatidis (strain JEL423)</name>
    <dbReference type="NCBI Taxonomy" id="403673"/>
    <lineage>
        <taxon>Eukaryota</taxon>
        <taxon>Fungi</taxon>
        <taxon>Fungi incertae sedis</taxon>
        <taxon>Chytridiomycota</taxon>
        <taxon>Chytridiomycota incertae sedis</taxon>
        <taxon>Chytridiomycetes</taxon>
        <taxon>Rhizophydiales</taxon>
        <taxon>Rhizophydiales incertae sedis</taxon>
        <taxon>Batrachochytrium</taxon>
    </lineage>
</organism>
<dbReference type="InterPro" id="IPR001452">
    <property type="entry name" value="SH3_domain"/>
</dbReference>
<dbReference type="PROSITE" id="PS51741">
    <property type="entry name" value="F_BAR"/>
    <property type="match status" value="1"/>
</dbReference>
<evidence type="ECO:0000313" key="8">
    <source>
        <dbReference type="EMBL" id="OAJ38545.1"/>
    </source>
</evidence>
<evidence type="ECO:0000259" key="7">
    <source>
        <dbReference type="PROSITE" id="PS51741"/>
    </source>
</evidence>
<protein>
    <recommendedName>
        <fullName evidence="10">SH3 domain-containing protein</fullName>
    </recommendedName>
</protein>
<dbReference type="PRINTS" id="PR00452">
    <property type="entry name" value="SH3DOMAIN"/>
</dbReference>
<dbReference type="SUPFAM" id="SSF50044">
    <property type="entry name" value="SH3-domain"/>
    <property type="match status" value="4"/>
</dbReference>
<dbReference type="Gene3D" id="6.10.140.470">
    <property type="match status" value="1"/>
</dbReference>
<dbReference type="SUPFAM" id="SSF103657">
    <property type="entry name" value="BAR/IMD domain-like"/>
    <property type="match status" value="1"/>
</dbReference>
<dbReference type="VEuPathDB" id="FungiDB:BDEG_22456"/>
<proteinExistence type="predicted"/>
<keyword evidence="3 4" id="KW-0175">Coiled coil</keyword>
<dbReference type="Gene3D" id="1.20.1270.60">
    <property type="entry name" value="Arfaptin homology (AH) domain/BAR domain"/>
    <property type="match status" value="1"/>
</dbReference>
<dbReference type="AlphaFoldDB" id="A0A177WFM9"/>
<dbReference type="Gene3D" id="2.30.30.40">
    <property type="entry name" value="SH3 Domains"/>
    <property type="match status" value="4"/>
</dbReference>
<dbReference type="InterPro" id="IPR031160">
    <property type="entry name" value="F_BAR_dom"/>
</dbReference>
<dbReference type="PROSITE" id="PS50002">
    <property type="entry name" value="SH3"/>
    <property type="match status" value="4"/>
</dbReference>
<evidence type="ECO:0000256" key="1">
    <source>
        <dbReference type="ARBA" id="ARBA00022443"/>
    </source>
</evidence>
<evidence type="ECO:0000313" key="9">
    <source>
        <dbReference type="Proteomes" id="UP000077115"/>
    </source>
</evidence>
<feature type="domain" description="SH3" evidence="6">
    <location>
        <begin position="472"/>
        <end position="533"/>
    </location>
</feature>
<feature type="domain" description="SH3" evidence="6">
    <location>
        <begin position="550"/>
        <end position="613"/>
    </location>
</feature>
<dbReference type="eggNOG" id="KOG1029">
    <property type="taxonomic scope" value="Eukaryota"/>
</dbReference>
<reference evidence="8 9" key="2">
    <citation type="submission" date="2016-05" db="EMBL/GenBank/DDBJ databases">
        <title>Lineage-specific infection strategies underlie the spectrum of fungal disease in amphibians.</title>
        <authorList>
            <person name="Cuomo C.A."/>
            <person name="Farrer R.A."/>
            <person name="James T."/>
            <person name="Longcore J."/>
            <person name="Birren B."/>
        </authorList>
    </citation>
    <scope>NUCLEOTIDE SEQUENCE [LARGE SCALE GENOMIC DNA]</scope>
    <source>
        <strain evidence="8 9">JEL423</strain>
    </source>
</reference>
<name>A0A177WFM9_BATDL</name>
<feature type="region of interest" description="Disordered" evidence="5">
    <location>
        <begin position="87"/>
        <end position="112"/>
    </location>
</feature>
<gene>
    <name evidence="8" type="ORF">BDEG_22456</name>
</gene>
<dbReference type="GO" id="GO:0030864">
    <property type="term" value="C:cortical actin cytoskeleton"/>
    <property type="evidence" value="ECO:0007669"/>
    <property type="project" value="UniProtKB-ARBA"/>
</dbReference>
<evidence type="ECO:0000259" key="6">
    <source>
        <dbReference type="PROSITE" id="PS50002"/>
    </source>
</evidence>
<feature type="domain" description="SH3" evidence="6">
    <location>
        <begin position="729"/>
        <end position="788"/>
    </location>
</feature>
<dbReference type="eggNOG" id="KOG3565">
    <property type="taxonomic scope" value="Eukaryota"/>
</dbReference>
<feature type="compositionally biased region" description="Low complexity" evidence="5">
    <location>
        <begin position="89"/>
        <end position="106"/>
    </location>
</feature>
<dbReference type="SMART" id="SM00326">
    <property type="entry name" value="SH3"/>
    <property type="match status" value="4"/>
</dbReference>
<dbReference type="Pfam" id="PF00018">
    <property type="entry name" value="SH3_1"/>
    <property type="match status" value="2"/>
</dbReference>
<feature type="coiled-coil region" evidence="4">
    <location>
        <begin position="192"/>
        <end position="219"/>
    </location>
</feature>
<dbReference type="InterPro" id="IPR036028">
    <property type="entry name" value="SH3-like_dom_sf"/>
</dbReference>
<evidence type="ECO:0000256" key="5">
    <source>
        <dbReference type="SAM" id="MobiDB-lite"/>
    </source>
</evidence>
<dbReference type="InterPro" id="IPR027267">
    <property type="entry name" value="AH/BAR_dom_sf"/>
</dbReference>
<dbReference type="EMBL" id="DS022301">
    <property type="protein sequence ID" value="OAJ38545.1"/>
    <property type="molecule type" value="Genomic_DNA"/>
</dbReference>
<dbReference type="PANTHER" id="PTHR15735">
    <property type="entry name" value="FCH AND DOUBLE SH3 DOMAINS PROTEIN"/>
    <property type="match status" value="1"/>
</dbReference>
<sequence>MSTMVATSDFKTVVKGIKLQQQGHIAKLQLKSEAEQELLESVKEYMQKRAELELQYSKSLEKLGKTLQARKFRKFLGTSTFPLGSAIASTTGTTPTTQSLPGTPSLASPPEFNDSDSVVHDRVCRDTYQALSSLLIESEHQAKFRLQTSEKLVVEIADVIKDFNKEKSATTKRHLDYCIKFQQEMWLLYEEIDKLKLLYEKAAREENLAQKKYDDAAKRPKSGLQALKNLVTGKDAEERLLKLKSKWKTKTRQLNNSRNDYLLSLEGINAMQSHYYKDDMTALMEKIDGNFYTTFSSMLHQFTSLESSVAASLKSGADLVDTEIKKVDRKRDVELFLKDYQQIFHEQAPFLFDMATTDEHCDITVDESSKTPLGQRLGELCVRDETLSTMLNQREKELIGVVQMAEAYAATPQFGNAATPLDQKLEIKNAIDLLKAQRIRTSVQIKTLKSLGIEPIMPVIPEDNPALPNFATKKNDAVAASDYTPINPEEVTLTIGNLLEILTADHEGRTKVKVIPTGAIGFVPTACITISQGRRSSLFSSDQSQQNMTVSALEVFSISDYEAMDDGELSFKVGDVIECTDGIFEDEEWWDGHVLRTGQVGTFQVRLTKGWESVAAATVNKTKLMRRASSRRITMTSGKTRNGDCTGASSQKIPTARALYSYEATCDGELTIEAGEILVIKSKETGSDDWWEGEGKNGCGQFPVNYVQMIESDQRGKEGISQSKLGLVSEIEQVRALYDFTPSSPGELTFKSGDIIKVTQSSDPDWWDGELDGVVGAFPARYVTSILTDLSETID</sequence>
<dbReference type="CDD" id="cd00174">
    <property type="entry name" value="SH3"/>
    <property type="match status" value="2"/>
</dbReference>
<feature type="domain" description="F-BAR" evidence="7">
    <location>
        <begin position="8"/>
        <end position="332"/>
    </location>
</feature>
<feature type="coiled-coil region" evidence="4">
    <location>
        <begin position="31"/>
        <end position="62"/>
    </location>
</feature>
<dbReference type="GO" id="GO:0030833">
    <property type="term" value="P:regulation of actin filament polymerization"/>
    <property type="evidence" value="ECO:0007669"/>
    <property type="project" value="TreeGrafter"/>
</dbReference>
<dbReference type="PANTHER" id="PTHR15735:SF21">
    <property type="entry name" value="PROTEIN NERVOUS WRECK"/>
    <property type="match status" value="1"/>
</dbReference>
<evidence type="ECO:0000256" key="3">
    <source>
        <dbReference type="PROSITE-ProRule" id="PRU01077"/>
    </source>
</evidence>
<dbReference type="PRINTS" id="PR01887">
    <property type="entry name" value="SPECTRNALPHA"/>
</dbReference>
<dbReference type="FunFam" id="2.30.30.40:FF:000072">
    <property type="entry name" value="Unconventional Myosin IB"/>
    <property type="match status" value="1"/>
</dbReference>
<dbReference type="CDD" id="cd11805">
    <property type="entry name" value="SH3_GRB2_like_C"/>
    <property type="match status" value="1"/>
</dbReference>
<dbReference type="GO" id="GO:0030036">
    <property type="term" value="P:actin cytoskeleton organization"/>
    <property type="evidence" value="ECO:0007669"/>
    <property type="project" value="UniProtKB-ARBA"/>
</dbReference>
<feature type="domain" description="SH3" evidence="6">
    <location>
        <begin position="651"/>
        <end position="712"/>
    </location>
</feature>
<dbReference type="Proteomes" id="UP000077115">
    <property type="component" value="Unassembled WGS sequence"/>
</dbReference>
<dbReference type="Pfam" id="PF14604">
    <property type="entry name" value="SH3_9"/>
    <property type="match status" value="1"/>
</dbReference>
<evidence type="ECO:0000256" key="4">
    <source>
        <dbReference type="SAM" id="Coils"/>
    </source>
</evidence>
<evidence type="ECO:0008006" key="10">
    <source>
        <dbReference type="Google" id="ProtNLM"/>
    </source>
</evidence>
<accession>A0A177WFM9</accession>
<dbReference type="OrthoDB" id="8783038at2759"/>
<dbReference type="Pfam" id="PF00611">
    <property type="entry name" value="FCH"/>
    <property type="match status" value="1"/>
</dbReference>